<sequence>MGEKTVTLSMEDNRRKVAIEEHIKTKPSVIYGSQHLHQSIVLSRYLSSDLKDVIDPVVKRNGFFGHPENVLISILADVRNHIRVLALRRTLKARKVKRSAETTTIAMNNIHIFNLPASDLCEMNYVDLNKWENVTEPPLTERYSDDMIAEAIASPAIIQEAILSIIKGFPCHTHHAQATERIVKVVTEVTAAVYGLSIRDGFIRNHLKSGTLIPVFNNKHDYRPNFDSFLLFFLT</sequence>
<proteinExistence type="predicted"/>
<evidence type="ECO:0000313" key="1">
    <source>
        <dbReference type="EMBL" id="GBM09607.1"/>
    </source>
</evidence>
<keyword evidence="2" id="KW-1185">Reference proteome</keyword>
<dbReference type="PANTHER" id="PTHR46409">
    <property type="entry name" value="HTH PSQ-TYPE DOMAIN-CONTAINING PROTEIN"/>
    <property type="match status" value="1"/>
</dbReference>
<protein>
    <submittedName>
        <fullName evidence="1">Uncharacterized protein</fullName>
    </submittedName>
</protein>
<evidence type="ECO:0000313" key="2">
    <source>
        <dbReference type="Proteomes" id="UP000499080"/>
    </source>
</evidence>
<organism evidence="1 2">
    <name type="scientific">Araneus ventricosus</name>
    <name type="common">Orbweaver spider</name>
    <name type="synonym">Epeira ventricosa</name>
    <dbReference type="NCBI Taxonomy" id="182803"/>
    <lineage>
        <taxon>Eukaryota</taxon>
        <taxon>Metazoa</taxon>
        <taxon>Ecdysozoa</taxon>
        <taxon>Arthropoda</taxon>
        <taxon>Chelicerata</taxon>
        <taxon>Arachnida</taxon>
        <taxon>Araneae</taxon>
        <taxon>Araneomorphae</taxon>
        <taxon>Entelegynae</taxon>
        <taxon>Araneoidea</taxon>
        <taxon>Araneidae</taxon>
        <taxon>Araneus</taxon>
    </lineage>
</organism>
<dbReference type="PANTHER" id="PTHR46409:SF1">
    <property type="entry name" value="HTH PSQ-TYPE DOMAIN-CONTAINING PROTEIN"/>
    <property type="match status" value="1"/>
</dbReference>
<dbReference type="AlphaFoldDB" id="A0A4Y2D0I4"/>
<dbReference type="OrthoDB" id="6617942at2759"/>
<gene>
    <name evidence="1" type="ORF">AVEN_60247_1</name>
</gene>
<comment type="caution">
    <text evidence="1">The sequence shown here is derived from an EMBL/GenBank/DDBJ whole genome shotgun (WGS) entry which is preliminary data.</text>
</comment>
<accession>A0A4Y2D0I4</accession>
<dbReference type="EMBL" id="BGPR01000273">
    <property type="protein sequence ID" value="GBM09607.1"/>
    <property type="molecule type" value="Genomic_DNA"/>
</dbReference>
<reference evidence="1 2" key="1">
    <citation type="journal article" date="2019" name="Sci. Rep.">
        <title>Orb-weaving spider Araneus ventricosus genome elucidates the spidroin gene catalogue.</title>
        <authorList>
            <person name="Kono N."/>
            <person name="Nakamura H."/>
            <person name="Ohtoshi R."/>
            <person name="Moran D.A.P."/>
            <person name="Shinohara A."/>
            <person name="Yoshida Y."/>
            <person name="Fujiwara M."/>
            <person name="Mori M."/>
            <person name="Tomita M."/>
            <person name="Arakawa K."/>
        </authorList>
    </citation>
    <scope>NUCLEOTIDE SEQUENCE [LARGE SCALE GENOMIC DNA]</scope>
</reference>
<dbReference type="Proteomes" id="UP000499080">
    <property type="component" value="Unassembled WGS sequence"/>
</dbReference>
<name>A0A4Y2D0I4_ARAVE</name>